<proteinExistence type="predicted"/>
<dbReference type="InterPro" id="IPR019587">
    <property type="entry name" value="Polyketide_cyclase/dehydratase"/>
</dbReference>
<evidence type="ECO:0000313" key="6">
    <source>
        <dbReference type="EMBL" id="CAB4984663.1"/>
    </source>
</evidence>
<accession>A0A6J7N2A1</accession>
<dbReference type="EMBL" id="CAFBIY010000016">
    <property type="protein sequence ID" value="CAB4847327.1"/>
    <property type="molecule type" value="Genomic_DNA"/>
</dbReference>
<dbReference type="AlphaFoldDB" id="A0A6J7N2A1"/>
<dbReference type="EMBL" id="CAESGF010000016">
    <property type="protein sequence ID" value="CAB4364677.1"/>
    <property type="molecule type" value="Genomic_DNA"/>
</dbReference>
<protein>
    <submittedName>
        <fullName evidence="6">Unannotated protein</fullName>
    </submittedName>
</protein>
<evidence type="ECO:0000313" key="3">
    <source>
        <dbReference type="EMBL" id="CAB4800824.1"/>
    </source>
</evidence>
<evidence type="ECO:0000313" key="4">
    <source>
        <dbReference type="EMBL" id="CAB4847327.1"/>
    </source>
</evidence>
<evidence type="ECO:0000313" key="2">
    <source>
        <dbReference type="EMBL" id="CAB4735068.1"/>
    </source>
</evidence>
<organism evidence="6">
    <name type="scientific">freshwater metagenome</name>
    <dbReference type="NCBI Taxonomy" id="449393"/>
    <lineage>
        <taxon>unclassified sequences</taxon>
        <taxon>metagenomes</taxon>
        <taxon>ecological metagenomes</taxon>
    </lineage>
</organism>
<sequence length="152" mass="16490">MTTTGSATIVIDRPPLEVWSAIADITRMGEWSPECIAGRWKGDATAPVVGAEFEGDNIVSLGTFTLKRWTTTSAVTACEPGACFEFSVEGSTTWRYSFVAAGAGTQVTESFSYEAKGLQGFVYGYVLARPRAMTKGMQRTLQRLKTVLEATR</sequence>
<name>A0A6J7N2A1_9ZZZZ</name>
<gene>
    <name evidence="2" type="ORF">UFOPK2656_02466</name>
    <name evidence="3" type="ORF">UFOPK3099_00110</name>
    <name evidence="4" type="ORF">UFOPK3267_00457</name>
    <name evidence="5" type="ORF">UFOPK3651_02217</name>
    <name evidence="6" type="ORF">UFOPK3931_01048</name>
    <name evidence="1" type="ORF">UFOPK4189_02435</name>
</gene>
<dbReference type="InterPro" id="IPR023393">
    <property type="entry name" value="START-like_dom_sf"/>
</dbReference>
<dbReference type="EMBL" id="CAEZYF010000018">
    <property type="protein sequence ID" value="CAB4735068.1"/>
    <property type="molecule type" value="Genomic_DNA"/>
</dbReference>
<dbReference type="EMBL" id="CAFBOL010000020">
    <property type="protein sequence ID" value="CAB4984663.1"/>
    <property type="molecule type" value="Genomic_DNA"/>
</dbReference>
<dbReference type="CDD" id="cd07812">
    <property type="entry name" value="SRPBCC"/>
    <property type="match status" value="1"/>
</dbReference>
<dbReference type="SUPFAM" id="SSF55961">
    <property type="entry name" value="Bet v1-like"/>
    <property type="match status" value="1"/>
</dbReference>
<evidence type="ECO:0000313" key="5">
    <source>
        <dbReference type="EMBL" id="CAB4941786.1"/>
    </source>
</evidence>
<dbReference type="Pfam" id="PF10604">
    <property type="entry name" value="Polyketide_cyc2"/>
    <property type="match status" value="1"/>
</dbReference>
<evidence type="ECO:0000313" key="1">
    <source>
        <dbReference type="EMBL" id="CAB4364677.1"/>
    </source>
</evidence>
<dbReference type="EMBL" id="CAFBMT010000013">
    <property type="protein sequence ID" value="CAB4941786.1"/>
    <property type="molecule type" value="Genomic_DNA"/>
</dbReference>
<dbReference type="Gene3D" id="3.30.530.20">
    <property type="match status" value="1"/>
</dbReference>
<dbReference type="EMBL" id="CAFAAV010000004">
    <property type="protein sequence ID" value="CAB4800824.1"/>
    <property type="molecule type" value="Genomic_DNA"/>
</dbReference>
<reference evidence="6" key="1">
    <citation type="submission" date="2020-05" db="EMBL/GenBank/DDBJ databases">
        <authorList>
            <person name="Chiriac C."/>
            <person name="Salcher M."/>
            <person name="Ghai R."/>
            <person name="Kavagutti S V."/>
        </authorList>
    </citation>
    <scope>NUCLEOTIDE SEQUENCE</scope>
</reference>